<dbReference type="Proteomes" id="UP000027987">
    <property type="component" value="Chromosome"/>
</dbReference>
<feature type="signal peptide" evidence="2">
    <location>
        <begin position="1"/>
        <end position="26"/>
    </location>
</feature>
<reference evidence="3 4" key="1">
    <citation type="submission" date="2014-07" db="EMBL/GenBank/DDBJ databases">
        <title>Complete Genome Sequence of Dyella japonica Strain A8 Isolated from Malaysian Tropical Soil.</title>
        <authorList>
            <person name="Hui R.K.H."/>
            <person name="Chen J.-W."/>
            <person name="Chan K.-G."/>
            <person name="Leung F.C.C."/>
        </authorList>
    </citation>
    <scope>NUCLEOTIDE SEQUENCE [LARGE SCALE GENOMIC DNA]</scope>
    <source>
        <strain evidence="3 4">A8</strain>
    </source>
</reference>
<keyword evidence="2" id="KW-0732">Signal</keyword>
<proteinExistence type="predicted"/>
<dbReference type="RefSeq" id="WP_026034050.1">
    <property type="nucleotide sequence ID" value="NZ_ALOY01000167.1"/>
</dbReference>
<feature type="chain" id="PRO_5001706725" evidence="2">
    <location>
        <begin position="27"/>
        <end position="248"/>
    </location>
</feature>
<dbReference type="KEGG" id="dja:HY57_10545"/>
<dbReference type="STRING" id="1217721.HY57_10545"/>
<evidence type="ECO:0000256" key="2">
    <source>
        <dbReference type="SAM" id="SignalP"/>
    </source>
</evidence>
<dbReference type="EMBL" id="CP008884">
    <property type="protein sequence ID" value="AIF47670.1"/>
    <property type="molecule type" value="Genomic_DNA"/>
</dbReference>
<accession>A0A075K1H9</accession>
<gene>
    <name evidence="3" type="ORF">HY57_10545</name>
</gene>
<sequence length="248" mass="25411">MKKRVHVVTALSVAISLCVGSAMAWADTTTTTTSTTTTTTTSTQTQDSAKLASSYATFAGSATNAQALVNGLHSGTAVVLVTPATATTPATQVSFTPATHQLGYGNVNIALALAQSELKAAGITQPTVAQLEAALNGGTIAGATGPKQLPGVLTLRSEDKGWGSISKTLGLKLGAVLADAKTHGPVPDKADMTHGDKSEMADKDGKADKADHDAKADKVAKADRPDKVDRADKPEKPERPDKPERGGR</sequence>
<organism evidence="3 4">
    <name type="scientific">Dyella japonica A8</name>
    <dbReference type="NCBI Taxonomy" id="1217721"/>
    <lineage>
        <taxon>Bacteria</taxon>
        <taxon>Pseudomonadati</taxon>
        <taxon>Pseudomonadota</taxon>
        <taxon>Gammaproteobacteria</taxon>
        <taxon>Lysobacterales</taxon>
        <taxon>Rhodanobacteraceae</taxon>
        <taxon>Dyella</taxon>
    </lineage>
</organism>
<evidence type="ECO:0000256" key="1">
    <source>
        <dbReference type="SAM" id="MobiDB-lite"/>
    </source>
</evidence>
<name>A0A075K1H9_9GAMM</name>
<evidence type="ECO:0000313" key="3">
    <source>
        <dbReference type="EMBL" id="AIF47670.1"/>
    </source>
</evidence>
<protein>
    <submittedName>
        <fullName evidence="3">Uncharacterized protein</fullName>
    </submittedName>
</protein>
<evidence type="ECO:0000313" key="4">
    <source>
        <dbReference type="Proteomes" id="UP000027987"/>
    </source>
</evidence>
<feature type="region of interest" description="Disordered" evidence="1">
    <location>
        <begin position="182"/>
        <end position="248"/>
    </location>
</feature>
<keyword evidence="4" id="KW-1185">Reference proteome</keyword>
<dbReference type="PATRIC" id="fig|1217721.7.peg.2181"/>
<dbReference type="AlphaFoldDB" id="A0A075K1H9"/>
<dbReference type="HOGENOM" id="CLU_097544_0_0_6"/>